<evidence type="ECO:0000313" key="1">
    <source>
        <dbReference type="EMBL" id="AFY91828.1"/>
    </source>
</evidence>
<organism evidence="1 2">
    <name type="scientific">Chamaesiphon minutus (strain ATCC 27169 / PCC 6605)</name>
    <dbReference type="NCBI Taxonomy" id="1173020"/>
    <lineage>
        <taxon>Bacteria</taxon>
        <taxon>Bacillati</taxon>
        <taxon>Cyanobacteriota</taxon>
        <taxon>Cyanophyceae</taxon>
        <taxon>Gomontiellales</taxon>
        <taxon>Chamaesiphonaceae</taxon>
        <taxon>Chamaesiphon</taxon>
    </lineage>
</organism>
<dbReference type="RefSeq" id="WP_015158022.1">
    <property type="nucleotide sequence ID" value="NC_019697.1"/>
</dbReference>
<protein>
    <submittedName>
        <fullName evidence="1">Uncharacterized protein</fullName>
    </submittedName>
</protein>
<reference evidence="1 2" key="1">
    <citation type="submission" date="2012-05" db="EMBL/GenBank/DDBJ databases">
        <title>Finished chromosome of genome of Chamaesiphon sp. PCC 6605.</title>
        <authorList>
            <consortium name="US DOE Joint Genome Institute"/>
            <person name="Gugger M."/>
            <person name="Coursin T."/>
            <person name="Rippka R."/>
            <person name="Tandeau De Marsac N."/>
            <person name="Huntemann M."/>
            <person name="Wei C.-L."/>
            <person name="Han J."/>
            <person name="Detter J.C."/>
            <person name="Han C."/>
            <person name="Tapia R."/>
            <person name="Chen A."/>
            <person name="Kyrpides N."/>
            <person name="Mavromatis K."/>
            <person name="Markowitz V."/>
            <person name="Szeto E."/>
            <person name="Ivanova N."/>
            <person name="Pagani I."/>
            <person name="Pati A."/>
            <person name="Goodwin L."/>
            <person name="Nordberg H.P."/>
            <person name="Cantor M.N."/>
            <person name="Hua S.X."/>
            <person name="Woyke T."/>
            <person name="Kerfeld C.A."/>
        </authorList>
    </citation>
    <scope>NUCLEOTIDE SEQUENCE [LARGE SCALE GENOMIC DNA]</scope>
    <source>
        <strain evidence="2">ATCC 27169 / PCC 6605</strain>
    </source>
</reference>
<evidence type="ECO:0000313" key="2">
    <source>
        <dbReference type="Proteomes" id="UP000010366"/>
    </source>
</evidence>
<dbReference type="EMBL" id="CP003600">
    <property type="protein sequence ID" value="AFY91828.1"/>
    <property type="molecule type" value="Genomic_DNA"/>
</dbReference>
<keyword evidence="2" id="KW-1185">Reference proteome</keyword>
<gene>
    <name evidence="1" type="ORF">Cha6605_0545</name>
</gene>
<sequence>MPSQVVTVDYFDRLVGGASQNENRQPQLTINFSAIAAKAR</sequence>
<dbReference type="Proteomes" id="UP000010366">
    <property type="component" value="Chromosome"/>
</dbReference>
<proteinExistence type="predicted"/>
<dbReference type="KEGG" id="cmp:Cha6605_0545"/>
<dbReference type="AlphaFoldDB" id="K9UB34"/>
<dbReference type="HOGENOM" id="CLU_3286905_0_0_3"/>
<accession>K9UB34</accession>
<name>K9UB34_CHAP6</name>